<dbReference type="EMBL" id="ATBP01000074">
    <property type="protein sequence ID" value="ETR73297.1"/>
    <property type="molecule type" value="Genomic_DNA"/>
</dbReference>
<reference evidence="3" key="1">
    <citation type="submission" date="2012-11" db="EMBL/GenBank/DDBJ databases">
        <authorList>
            <person name="Lucero-Rivera Y.E."/>
            <person name="Tovar-Ramirez D."/>
        </authorList>
    </citation>
    <scope>NUCLEOTIDE SEQUENCE [LARGE SCALE GENOMIC DNA]</scope>
    <source>
        <strain evidence="3">Araruama</strain>
    </source>
</reference>
<evidence type="ECO:0000313" key="2">
    <source>
        <dbReference type="EMBL" id="ETR73297.1"/>
    </source>
</evidence>
<dbReference type="AlphaFoldDB" id="A0A1V1PEJ7"/>
<protein>
    <recommendedName>
        <fullName evidence="1">Pesticidal crystal protein Cry22Aa Ig-like domain-containing protein</fullName>
    </recommendedName>
</protein>
<proteinExistence type="predicted"/>
<evidence type="ECO:0000259" key="1">
    <source>
        <dbReference type="Pfam" id="PF16403"/>
    </source>
</evidence>
<name>A0A1V1PEJ7_9BACT</name>
<dbReference type="Pfam" id="PF16403">
    <property type="entry name" value="Bact_surface_Ig-like"/>
    <property type="match status" value="1"/>
</dbReference>
<gene>
    <name evidence="2" type="ORF">OMM_07028</name>
</gene>
<sequence>NPDTIYIGTSYKDPGAIAWDNVDRSDITHKIKVAGKVLPAIADAYQLMYTVSNKEGIPATPVYRTVNVVNGQGTLKGTIKQNNKPYVDLEKDIEILLLNSITYKVISQTHANAQGIFEFPNLAWKSYVIEIRINHPDYAIVSDYRRILFSDIFNDSSNSVFYVPERQNSFYKLHAYLVNWNASATDVYQYKIIDIKTGQIIRSQDGLTSEQFIVEKLKKGSYRLIVQADNFSPTEKCIDAFGNTLSVIDLNSDMSVQIPMTENPNISIDGTNFKIACDFKSDHFVLKTQGQAFASSIGGESLYSWDYTGSGTENNPFTYTWTLGSPFDTQKHYADENYNYTKYTIYVEFNTPVYRLYQVTYYYSISGTTIKKTTEETEFEKLYNTKIIPEKSSTDNPFYPLLGTSFDIDVTDPNGKKRKADIHIPPIPLEYLFIEKELPYNDSQDYYNIDDEQIQTHLSADDEIIVSVKYFSYGDKALATGVSLELFRAYDQAKILYNPYTRNGSGRDSKAPRIKLPLFVNHDRSIFNNCNRLSNARDSFQVYTNEPGDGVKGFKSENLPCMLQDDGMVIIETNHLSQFALKEVQKNVSTKDEDESSCFIGILF</sequence>
<accession>A0A1V1PEJ7</accession>
<dbReference type="Gene3D" id="2.60.40.10">
    <property type="entry name" value="Immunoglobulins"/>
    <property type="match status" value="1"/>
</dbReference>
<feature type="non-terminal residue" evidence="2">
    <location>
        <position position="1"/>
    </location>
</feature>
<dbReference type="InterPro" id="IPR013783">
    <property type="entry name" value="Ig-like_fold"/>
</dbReference>
<feature type="domain" description="Pesticidal crystal protein Cry22Aa Ig-like" evidence="1">
    <location>
        <begin position="4"/>
        <end position="68"/>
    </location>
</feature>
<comment type="caution">
    <text evidence="2">The sequence shown here is derived from an EMBL/GenBank/DDBJ whole genome shotgun (WGS) entry which is preliminary data.</text>
</comment>
<dbReference type="InterPro" id="IPR032179">
    <property type="entry name" value="Cry22Aa_Ig-like"/>
</dbReference>
<dbReference type="Proteomes" id="UP000189670">
    <property type="component" value="Unassembled WGS sequence"/>
</dbReference>
<evidence type="ECO:0000313" key="3">
    <source>
        <dbReference type="Proteomes" id="UP000189670"/>
    </source>
</evidence>
<organism evidence="2 3">
    <name type="scientific">Candidatus Magnetoglobus multicellularis str. Araruama</name>
    <dbReference type="NCBI Taxonomy" id="890399"/>
    <lineage>
        <taxon>Bacteria</taxon>
        <taxon>Pseudomonadati</taxon>
        <taxon>Thermodesulfobacteriota</taxon>
        <taxon>Desulfobacteria</taxon>
        <taxon>Desulfobacterales</taxon>
        <taxon>Desulfobacteraceae</taxon>
        <taxon>Candidatus Magnetoglobus</taxon>
    </lineage>
</organism>